<dbReference type="Pfam" id="PF01817">
    <property type="entry name" value="CM_2"/>
    <property type="match status" value="1"/>
</dbReference>
<dbReference type="InterPro" id="IPR008241">
    <property type="entry name" value="Isochorismate_pyruvate-lyase"/>
</dbReference>
<evidence type="ECO:0000256" key="3">
    <source>
        <dbReference type="PIRSR" id="PIRSR029775-1"/>
    </source>
</evidence>
<evidence type="ECO:0000256" key="2">
    <source>
        <dbReference type="ARBA" id="ARBA00023235"/>
    </source>
</evidence>
<feature type="binding site" evidence="3">
    <location>
        <position position="43"/>
    </location>
    <ligand>
        <name>substrate</name>
    </ligand>
</feature>
<comment type="caution">
    <text evidence="5">The sequence shown here is derived from an EMBL/GenBank/DDBJ whole genome shotgun (WGS) entry which is preliminary data.</text>
</comment>
<organism evidence="5 6">
    <name type="scientific">Allopontixanthobacter sediminis</name>
    <dbReference type="NCBI Taxonomy" id="1689985"/>
    <lineage>
        <taxon>Bacteria</taxon>
        <taxon>Pseudomonadati</taxon>
        <taxon>Pseudomonadota</taxon>
        <taxon>Alphaproteobacteria</taxon>
        <taxon>Sphingomonadales</taxon>
        <taxon>Erythrobacteraceae</taxon>
        <taxon>Allopontixanthobacter</taxon>
    </lineage>
</organism>
<evidence type="ECO:0000259" key="4">
    <source>
        <dbReference type="PROSITE" id="PS51168"/>
    </source>
</evidence>
<dbReference type="InterPro" id="IPR036263">
    <property type="entry name" value="Chorismate_II_sf"/>
</dbReference>
<protein>
    <recommendedName>
        <fullName evidence="1">chorismate mutase</fullName>
        <ecNumber evidence="1">5.4.99.5</ecNumber>
    </recommendedName>
</protein>
<dbReference type="EC" id="5.4.99.5" evidence="1"/>
<dbReference type="GO" id="GO:0004106">
    <property type="term" value="F:chorismate mutase activity"/>
    <property type="evidence" value="ECO:0007669"/>
    <property type="project" value="UniProtKB-EC"/>
</dbReference>
<dbReference type="InterPro" id="IPR002701">
    <property type="entry name" value="CM_II_prokaryot"/>
</dbReference>
<dbReference type="AlphaFoldDB" id="A0A845AXI9"/>
<dbReference type="Proteomes" id="UP000431922">
    <property type="component" value="Unassembled WGS sequence"/>
</dbReference>
<evidence type="ECO:0000313" key="5">
    <source>
        <dbReference type="EMBL" id="MXP43721.1"/>
    </source>
</evidence>
<dbReference type="RefSeq" id="WP_160755302.1">
    <property type="nucleotide sequence ID" value="NZ_WTYL01000001.1"/>
</dbReference>
<name>A0A845AXI9_9SPHN</name>
<dbReference type="GO" id="GO:0046417">
    <property type="term" value="P:chorismate metabolic process"/>
    <property type="evidence" value="ECO:0007669"/>
    <property type="project" value="InterPro"/>
</dbReference>
<feature type="binding site" evidence="3">
    <location>
        <position position="15"/>
    </location>
    <ligand>
        <name>substrate</name>
    </ligand>
</feature>
<dbReference type="SUPFAM" id="SSF48600">
    <property type="entry name" value="Chorismate mutase II"/>
    <property type="match status" value="1"/>
</dbReference>
<keyword evidence="2" id="KW-0413">Isomerase</keyword>
<accession>A0A845AXI9</accession>
<sequence>MPKSPENCETMDDVREGVDHVDRELMALFARRFGYMEAAARIKPEREAVRDEPRKAKVISAAMADAKERGLPETVIGQMWEALVEGSIAYEFARWDDIDR</sequence>
<dbReference type="InterPro" id="IPR036979">
    <property type="entry name" value="CM_dom_sf"/>
</dbReference>
<feature type="binding site" evidence="3">
    <location>
        <position position="91"/>
    </location>
    <ligand>
        <name>substrate</name>
    </ligand>
</feature>
<dbReference type="SMART" id="SM00830">
    <property type="entry name" value="CM_2"/>
    <property type="match status" value="1"/>
</dbReference>
<proteinExistence type="predicted"/>
<feature type="binding site" evidence="3">
    <location>
        <position position="32"/>
    </location>
    <ligand>
        <name>substrate</name>
    </ligand>
</feature>
<dbReference type="PANTHER" id="PTHR38041:SF1">
    <property type="entry name" value="CHORISMATE MUTASE"/>
    <property type="match status" value="1"/>
</dbReference>
<feature type="domain" description="Chorismate mutase" evidence="4">
    <location>
        <begin position="5"/>
        <end position="95"/>
    </location>
</feature>
<dbReference type="PROSITE" id="PS51168">
    <property type="entry name" value="CHORISMATE_MUT_2"/>
    <property type="match status" value="1"/>
</dbReference>
<dbReference type="GO" id="GO:0016835">
    <property type="term" value="F:carbon-oxygen lyase activity"/>
    <property type="evidence" value="ECO:0007669"/>
    <property type="project" value="InterPro"/>
</dbReference>
<evidence type="ECO:0000256" key="1">
    <source>
        <dbReference type="ARBA" id="ARBA00012404"/>
    </source>
</evidence>
<dbReference type="GO" id="GO:0009697">
    <property type="term" value="P:salicylic acid biosynthetic process"/>
    <property type="evidence" value="ECO:0007669"/>
    <property type="project" value="InterPro"/>
</dbReference>
<keyword evidence="6" id="KW-1185">Reference proteome</keyword>
<gene>
    <name evidence="5" type="ORF">GRI65_04520</name>
</gene>
<dbReference type="PANTHER" id="PTHR38041">
    <property type="entry name" value="CHORISMATE MUTASE"/>
    <property type="match status" value="1"/>
</dbReference>
<dbReference type="Gene3D" id="1.20.59.10">
    <property type="entry name" value="Chorismate mutase"/>
    <property type="match status" value="1"/>
</dbReference>
<reference evidence="5 6" key="1">
    <citation type="submission" date="2019-12" db="EMBL/GenBank/DDBJ databases">
        <title>Genomic-based taxomic classification of the family Erythrobacteraceae.</title>
        <authorList>
            <person name="Xu L."/>
        </authorList>
    </citation>
    <scope>NUCLEOTIDE SEQUENCE [LARGE SCALE GENOMIC DNA]</scope>
    <source>
        <strain evidence="5 6">KCTC 42453</strain>
    </source>
</reference>
<dbReference type="EMBL" id="WTYL01000001">
    <property type="protein sequence ID" value="MXP43721.1"/>
    <property type="molecule type" value="Genomic_DNA"/>
</dbReference>
<dbReference type="OrthoDB" id="514491at2"/>
<dbReference type="InterPro" id="IPR051331">
    <property type="entry name" value="Chorismate_mutase-related"/>
</dbReference>
<evidence type="ECO:0000313" key="6">
    <source>
        <dbReference type="Proteomes" id="UP000431922"/>
    </source>
</evidence>
<dbReference type="PIRSF" id="PIRSF029775">
    <property type="entry name" value="Isochor_pyr_lyas"/>
    <property type="match status" value="1"/>
</dbReference>